<accession>A0A1V8TRI3</accession>
<evidence type="ECO:0000313" key="2">
    <source>
        <dbReference type="EMBL" id="OQO13965.1"/>
    </source>
</evidence>
<evidence type="ECO:0000256" key="1">
    <source>
        <dbReference type="SAM" id="MobiDB-lite"/>
    </source>
</evidence>
<dbReference type="AlphaFoldDB" id="A0A1V8TRI3"/>
<evidence type="ECO:0000313" key="3">
    <source>
        <dbReference type="Proteomes" id="UP000192596"/>
    </source>
</evidence>
<gene>
    <name evidence="2" type="ORF">B0A48_00840</name>
</gene>
<dbReference type="InParanoid" id="A0A1V8TRI3"/>
<dbReference type="Proteomes" id="UP000192596">
    <property type="component" value="Unassembled WGS sequence"/>
</dbReference>
<sequence>MSNNRDSDGGLPQGLDFLQRSADTGSNPPADYLPLGWLYLDATGVHMLDDPGLTPPRWTRAADVRNLTIRADGTLWPGIEQEQPDSDIVTESADKAAGD</sequence>
<protein>
    <submittedName>
        <fullName evidence="2">Uncharacterized protein</fullName>
    </submittedName>
</protein>
<reference evidence="3" key="1">
    <citation type="submission" date="2017-03" db="EMBL/GenBank/DDBJ databases">
        <title>Genomes of endolithic fungi from Antarctica.</title>
        <authorList>
            <person name="Coleine C."/>
            <person name="Masonjones S."/>
            <person name="Stajich J.E."/>
        </authorList>
    </citation>
    <scope>NUCLEOTIDE SEQUENCE [LARGE SCALE GENOMIC DNA]</scope>
    <source>
        <strain evidence="3">CCFEE 5527</strain>
    </source>
</reference>
<comment type="caution">
    <text evidence="2">The sequence shown here is derived from an EMBL/GenBank/DDBJ whole genome shotgun (WGS) entry which is preliminary data.</text>
</comment>
<dbReference type="EMBL" id="NAJO01000002">
    <property type="protein sequence ID" value="OQO13965.1"/>
    <property type="molecule type" value="Genomic_DNA"/>
</dbReference>
<feature type="region of interest" description="Disordered" evidence="1">
    <location>
        <begin position="1"/>
        <end position="29"/>
    </location>
</feature>
<feature type="region of interest" description="Disordered" evidence="1">
    <location>
        <begin position="75"/>
        <end position="99"/>
    </location>
</feature>
<proteinExistence type="predicted"/>
<name>A0A1V8TRI3_9PEZI</name>
<keyword evidence="3" id="KW-1185">Reference proteome</keyword>
<organism evidence="2 3">
    <name type="scientific">Cryoendolithus antarcticus</name>
    <dbReference type="NCBI Taxonomy" id="1507870"/>
    <lineage>
        <taxon>Eukaryota</taxon>
        <taxon>Fungi</taxon>
        <taxon>Dikarya</taxon>
        <taxon>Ascomycota</taxon>
        <taxon>Pezizomycotina</taxon>
        <taxon>Dothideomycetes</taxon>
        <taxon>Dothideomycetidae</taxon>
        <taxon>Cladosporiales</taxon>
        <taxon>Cladosporiaceae</taxon>
        <taxon>Cryoendolithus</taxon>
    </lineage>
</organism>